<dbReference type="Proteomes" id="UP001240171">
    <property type="component" value="Unassembled WGS sequence"/>
</dbReference>
<feature type="transmembrane region" description="Helical" evidence="1">
    <location>
        <begin position="64"/>
        <end position="83"/>
    </location>
</feature>
<accession>A0ABT9C845</accession>
<keyword evidence="3" id="KW-1185">Reference proteome</keyword>
<feature type="transmembrane region" description="Helical" evidence="1">
    <location>
        <begin position="6"/>
        <end position="25"/>
    </location>
</feature>
<keyword evidence="1" id="KW-0812">Transmembrane</keyword>
<reference evidence="2 3" key="1">
    <citation type="submission" date="2023-07" db="EMBL/GenBank/DDBJ databases">
        <title>Paenibacillus sp. JX-17 nov. isolated from soil.</title>
        <authorList>
            <person name="Wan Y."/>
            <person name="Liu B."/>
        </authorList>
    </citation>
    <scope>NUCLEOTIDE SEQUENCE [LARGE SCALE GENOMIC DNA]</scope>
    <source>
        <strain evidence="2 3">JX-17</strain>
    </source>
</reference>
<sequence>MEFLKDSLIALSIAPFIPFCIVFFITDKITGQRKQAVKLAMDITTFFLIAVVAGLFNHLFHSSFGFYLILLLILIAFGLLGGAQNRMKGKVDFKRVIKAVWRISFLLTSMSYIVLIVIGIITYIFK</sequence>
<protein>
    <submittedName>
        <fullName evidence="2">DUF3397 domain-containing protein</fullName>
    </submittedName>
</protein>
<feature type="transmembrane region" description="Helical" evidence="1">
    <location>
        <begin position="103"/>
        <end position="125"/>
    </location>
</feature>
<dbReference type="RefSeq" id="WP_305022585.1">
    <property type="nucleotide sequence ID" value="NZ_JAUQTB010000001.1"/>
</dbReference>
<keyword evidence="1" id="KW-1133">Transmembrane helix</keyword>
<gene>
    <name evidence="2" type="ORF">Q5741_03220</name>
</gene>
<keyword evidence="1" id="KW-0472">Membrane</keyword>
<proteinExistence type="predicted"/>
<feature type="transmembrane region" description="Helical" evidence="1">
    <location>
        <begin position="37"/>
        <end position="58"/>
    </location>
</feature>
<name>A0ABT9C845_9BACL</name>
<evidence type="ECO:0000313" key="3">
    <source>
        <dbReference type="Proteomes" id="UP001240171"/>
    </source>
</evidence>
<comment type="caution">
    <text evidence="2">The sequence shown here is derived from an EMBL/GenBank/DDBJ whole genome shotgun (WGS) entry which is preliminary data.</text>
</comment>
<dbReference type="EMBL" id="JAUQTB010000001">
    <property type="protein sequence ID" value="MDO7905421.1"/>
    <property type="molecule type" value="Genomic_DNA"/>
</dbReference>
<dbReference type="InterPro" id="IPR024515">
    <property type="entry name" value="DUF3397"/>
</dbReference>
<evidence type="ECO:0000256" key="1">
    <source>
        <dbReference type="SAM" id="Phobius"/>
    </source>
</evidence>
<organism evidence="2 3">
    <name type="scientific">Paenibacillus lacisoli</name>
    <dbReference type="NCBI Taxonomy" id="3064525"/>
    <lineage>
        <taxon>Bacteria</taxon>
        <taxon>Bacillati</taxon>
        <taxon>Bacillota</taxon>
        <taxon>Bacilli</taxon>
        <taxon>Bacillales</taxon>
        <taxon>Paenibacillaceae</taxon>
        <taxon>Paenibacillus</taxon>
    </lineage>
</organism>
<dbReference type="Pfam" id="PF11877">
    <property type="entry name" value="DUF3397"/>
    <property type="match status" value="1"/>
</dbReference>
<evidence type="ECO:0000313" key="2">
    <source>
        <dbReference type="EMBL" id="MDO7905421.1"/>
    </source>
</evidence>